<organism evidence="2 3">
    <name type="scientific">Candidatus Viridilinea halotolerans</name>
    <dbReference type="NCBI Taxonomy" id="2491704"/>
    <lineage>
        <taxon>Bacteria</taxon>
        <taxon>Bacillati</taxon>
        <taxon>Chloroflexota</taxon>
        <taxon>Chloroflexia</taxon>
        <taxon>Chloroflexales</taxon>
        <taxon>Chloroflexineae</taxon>
        <taxon>Oscillochloridaceae</taxon>
        <taxon>Candidatus Viridilinea</taxon>
    </lineage>
</organism>
<evidence type="ECO:0000313" key="2">
    <source>
        <dbReference type="EMBL" id="RRR67392.1"/>
    </source>
</evidence>
<comment type="caution">
    <text evidence="2">The sequence shown here is derived from an EMBL/GenBank/DDBJ whole genome shotgun (WGS) entry which is preliminary data.</text>
</comment>
<accession>A0A426TSZ4</accession>
<evidence type="ECO:0000256" key="1">
    <source>
        <dbReference type="SAM" id="MobiDB-lite"/>
    </source>
</evidence>
<dbReference type="Proteomes" id="UP000280307">
    <property type="component" value="Unassembled WGS sequence"/>
</dbReference>
<proteinExistence type="predicted"/>
<gene>
    <name evidence="2" type="ORF">EI684_19055</name>
</gene>
<sequence length="396" mass="43836">MLHPEAPLPDWVARDPVVQKYRALLGSLPWETFPERPTDRPYPGPAPEQRAPFVAAFLVKLHEEKRYMSSLRAFLIEHPALVYWLGFTRVADPRAPFGFDVAATVPSRRQFGRVLRTLPNGVMQFLLDATVQQLRLSLPPEERETFGDLIAGDTQAILAWVEENNPKQYIKEGRLDKNRQPSGDPDCKLGVKKRQNSSSGDGDDHPAPTTDAKPAKTIHVGVDVLWGYASGVVATRLPDDTEVVLAERTRPFNESDPSYFAPLMAQVEARLGRRPRFGTWDAAYDAHYVYEYFHQAGGFAAVPFVGGPHRGKRQFAADGSLWTEFLCMYLQIPDGDALVDPHPPSPSPASGRGGEDVEILGVVMRFLQDGVHLCCPPMNCVGLIPIAIELSALSSC</sequence>
<reference evidence="2 3" key="1">
    <citation type="submission" date="2018-12" db="EMBL/GenBank/DDBJ databases">
        <title>Genome Sequence of Candidatus Viridilinea halotolerans isolated from saline sulfide-rich spring.</title>
        <authorList>
            <person name="Grouzdev D.S."/>
            <person name="Burganskaya E.I."/>
            <person name="Krutkina M.S."/>
            <person name="Sukhacheva M.V."/>
            <person name="Gorlenko V.M."/>
        </authorList>
    </citation>
    <scope>NUCLEOTIDE SEQUENCE [LARGE SCALE GENOMIC DNA]</scope>
    <source>
        <strain evidence="2">Chok-6</strain>
    </source>
</reference>
<feature type="compositionally biased region" description="Basic and acidic residues" evidence="1">
    <location>
        <begin position="172"/>
        <end position="189"/>
    </location>
</feature>
<feature type="region of interest" description="Disordered" evidence="1">
    <location>
        <begin position="172"/>
        <end position="214"/>
    </location>
</feature>
<evidence type="ECO:0000313" key="3">
    <source>
        <dbReference type="Proteomes" id="UP000280307"/>
    </source>
</evidence>
<name>A0A426TSZ4_9CHLR</name>
<protein>
    <recommendedName>
        <fullName evidence="4">Transposase</fullName>
    </recommendedName>
</protein>
<evidence type="ECO:0008006" key="4">
    <source>
        <dbReference type="Google" id="ProtNLM"/>
    </source>
</evidence>
<dbReference type="EMBL" id="RSAS01000791">
    <property type="protein sequence ID" value="RRR67392.1"/>
    <property type="molecule type" value="Genomic_DNA"/>
</dbReference>
<dbReference type="AlphaFoldDB" id="A0A426TSZ4"/>